<dbReference type="PANTHER" id="PTHR46337">
    <property type="entry name" value="RCC1-LIKE G EXCHANGING FACTOR-LIKE PROTEIN"/>
    <property type="match status" value="1"/>
</dbReference>
<dbReference type="InterPro" id="IPR009091">
    <property type="entry name" value="RCC1/BLIP-II"/>
</dbReference>
<keyword evidence="2" id="KW-1185">Reference proteome</keyword>
<dbReference type="Gene3D" id="2.130.10.30">
    <property type="entry name" value="Regulator of chromosome condensation 1/beta-lactamase-inhibitor protein II"/>
    <property type="match status" value="3"/>
</dbReference>
<evidence type="ECO:0000256" key="1">
    <source>
        <dbReference type="PROSITE-ProRule" id="PRU00235"/>
    </source>
</evidence>
<gene>
    <name evidence="3" type="primary">LOC106176752</name>
</gene>
<dbReference type="GO" id="GO:0019843">
    <property type="term" value="F:rRNA binding"/>
    <property type="evidence" value="ECO:0007669"/>
    <property type="project" value="TreeGrafter"/>
</dbReference>
<dbReference type="RefSeq" id="XP_023931801.1">
    <property type="nucleotide sequence ID" value="XM_024076033.1"/>
</dbReference>
<sequence length="631" mass="69292">MAAPTSYHALGQNANILRFIWRKGFLSSMRTEHCLVTPFFTCNRCHAKRIGSSPEASLPYYTKLPQTPGSQDHSMKLSNVRTSASCQVIHRGTQTNITTPHRPLQTVLLKRPHEGVSSTVNRVQPLHTLSTHTKSLSWKSRYSVSHRNLLAGVACEGVCSLGNPLLPHSGGGVKRFMAKWMTRVYDRERKKEIVYQYASAEPARSTRVYVWGYAGVGALGLPTFLRLKGKKYPKLVQSFPHRFMFLETNNYQPISAACGNGFTVFVAKRSGEGHVILGTGINSDSQIGYQEAPKGSGRFLDYLIEPAPILLPFQFPEKTKITHVACGRAHTVVATDTEGVFTLGNNSCGQCGRKIVEGEEYSHNPLVNKVPFDEEIRQVICGQDHTAILTQSGQLYTCGLGADGQTGLGHHDCADSLTLVRGDLQGEKIVHIAGRSDTMLAVSDKGDMFGWGNNEYYQLDCVEKDRTQVTEPRRLPISDKIGKVTQVAAGGTNCGLVNGQSRWFCISYFIYLLDVTDNIKRGEVYVWGYGILGKGPALDQSPVPTRIPPILFGRNDFTPDTKVTSLTSGLSQFAAITDRGDVYMWGKNKTGALGLGTRKDQFFPLKVSLPSMAEAVSCGVDHVVCIGKSFC</sequence>
<proteinExistence type="predicted"/>
<dbReference type="GO" id="GO:0005085">
    <property type="term" value="F:guanyl-nucleotide exchange factor activity"/>
    <property type="evidence" value="ECO:0007669"/>
    <property type="project" value="TreeGrafter"/>
</dbReference>
<evidence type="ECO:0000313" key="3">
    <source>
        <dbReference type="RefSeq" id="XP_023931801.1"/>
    </source>
</evidence>
<organism evidence="2 3">
    <name type="scientific">Lingula anatina</name>
    <name type="common">Brachiopod</name>
    <name type="synonym">Lingula unguis</name>
    <dbReference type="NCBI Taxonomy" id="7574"/>
    <lineage>
        <taxon>Eukaryota</taxon>
        <taxon>Metazoa</taxon>
        <taxon>Spiralia</taxon>
        <taxon>Lophotrochozoa</taxon>
        <taxon>Brachiopoda</taxon>
        <taxon>Linguliformea</taxon>
        <taxon>Lingulata</taxon>
        <taxon>Lingulida</taxon>
        <taxon>Linguloidea</taxon>
        <taxon>Lingulidae</taxon>
        <taxon>Lingula</taxon>
    </lineage>
</organism>
<accession>A0A2R2MNL0</accession>
<evidence type="ECO:0000313" key="2">
    <source>
        <dbReference type="Proteomes" id="UP000085678"/>
    </source>
</evidence>
<feature type="repeat" description="RCC1" evidence="1">
    <location>
        <begin position="206"/>
        <end position="269"/>
    </location>
</feature>
<dbReference type="InterPro" id="IPR000408">
    <property type="entry name" value="Reg_chr_condens"/>
</dbReference>
<dbReference type="SUPFAM" id="SSF50985">
    <property type="entry name" value="RCC1/BLIP-II"/>
    <property type="match status" value="1"/>
</dbReference>
<dbReference type="GO" id="GO:0005743">
    <property type="term" value="C:mitochondrial inner membrane"/>
    <property type="evidence" value="ECO:0007669"/>
    <property type="project" value="TreeGrafter"/>
</dbReference>
<reference evidence="3" key="1">
    <citation type="submission" date="2025-08" db="UniProtKB">
        <authorList>
            <consortium name="RefSeq"/>
        </authorList>
    </citation>
    <scope>IDENTIFICATION</scope>
    <source>
        <tissue evidence="3">Gonads</tissue>
    </source>
</reference>
<dbReference type="Proteomes" id="UP000085678">
    <property type="component" value="Unplaced"/>
</dbReference>
<dbReference type="PROSITE" id="PS50012">
    <property type="entry name" value="RCC1_3"/>
    <property type="match status" value="5"/>
</dbReference>
<dbReference type="OrthoDB" id="70707at2759"/>
<dbReference type="InterPro" id="IPR053035">
    <property type="entry name" value="Mitochondrial_GEF_domain"/>
</dbReference>
<dbReference type="KEGG" id="lak:106176752"/>
<dbReference type="FunCoup" id="A0A2R2MNL0">
    <property type="interactions" value="774"/>
</dbReference>
<feature type="repeat" description="RCC1" evidence="1">
    <location>
        <begin position="338"/>
        <end position="392"/>
    </location>
</feature>
<dbReference type="Pfam" id="PF13540">
    <property type="entry name" value="RCC1_2"/>
    <property type="match status" value="2"/>
</dbReference>
<feature type="repeat" description="RCC1" evidence="1">
    <location>
        <begin position="446"/>
        <end position="500"/>
    </location>
</feature>
<name>A0A2R2MNL0_LINAN</name>
<dbReference type="GeneID" id="106176752"/>
<dbReference type="GO" id="GO:0070131">
    <property type="term" value="P:positive regulation of mitochondrial translation"/>
    <property type="evidence" value="ECO:0007669"/>
    <property type="project" value="TreeGrafter"/>
</dbReference>
<dbReference type="PANTHER" id="PTHR46337:SF1">
    <property type="entry name" value="RCC1-LIKE G EXCHANGING FACTOR-LIKE PROTEIN"/>
    <property type="match status" value="1"/>
</dbReference>
<feature type="repeat" description="RCC1" evidence="1">
    <location>
        <begin position="580"/>
        <end position="629"/>
    </location>
</feature>
<dbReference type="PRINTS" id="PR00633">
    <property type="entry name" value="RCCNDNSATION"/>
</dbReference>
<dbReference type="AlphaFoldDB" id="A0A2R2MNL0"/>
<protein>
    <submittedName>
        <fullName evidence="3">RCC1-like G exchanging factor-like protein</fullName>
    </submittedName>
</protein>
<dbReference type="STRING" id="7574.A0A2R2MNL0"/>
<dbReference type="InParanoid" id="A0A2R2MNL0"/>
<dbReference type="Pfam" id="PF00415">
    <property type="entry name" value="RCC1"/>
    <property type="match status" value="3"/>
</dbReference>
<feature type="repeat" description="RCC1" evidence="1">
    <location>
        <begin position="274"/>
        <end position="337"/>
    </location>
</feature>